<dbReference type="PANTHER" id="PTHR30273:SF2">
    <property type="entry name" value="PROTEIN FECR"/>
    <property type="match status" value="1"/>
</dbReference>
<keyword evidence="5" id="KW-1185">Reference proteome</keyword>
<dbReference type="AlphaFoldDB" id="A0A5C1HY76"/>
<dbReference type="KEGG" id="mrub:DEO27_007175"/>
<protein>
    <submittedName>
        <fullName evidence="4">FecR family protein</fullName>
    </submittedName>
</protein>
<evidence type="ECO:0000256" key="1">
    <source>
        <dbReference type="SAM" id="Phobius"/>
    </source>
</evidence>
<accession>A0A5C1HY76</accession>
<keyword evidence="1" id="KW-0472">Membrane</keyword>
<feature type="domain" description="Protein FecR C-terminal" evidence="3">
    <location>
        <begin position="296"/>
        <end position="364"/>
    </location>
</feature>
<organism evidence="4 5">
    <name type="scientific">Mucilaginibacter rubeus</name>
    <dbReference type="NCBI Taxonomy" id="2027860"/>
    <lineage>
        <taxon>Bacteria</taxon>
        <taxon>Pseudomonadati</taxon>
        <taxon>Bacteroidota</taxon>
        <taxon>Sphingobacteriia</taxon>
        <taxon>Sphingobacteriales</taxon>
        <taxon>Sphingobacteriaceae</taxon>
        <taxon>Mucilaginibacter</taxon>
    </lineage>
</organism>
<dbReference type="FunFam" id="2.60.120.1440:FF:000001">
    <property type="entry name" value="Putative anti-sigma factor"/>
    <property type="match status" value="1"/>
</dbReference>
<dbReference type="Pfam" id="PF16344">
    <property type="entry name" value="FecR_C"/>
    <property type="match status" value="1"/>
</dbReference>
<dbReference type="GO" id="GO:0016989">
    <property type="term" value="F:sigma factor antagonist activity"/>
    <property type="evidence" value="ECO:0007669"/>
    <property type="project" value="TreeGrafter"/>
</dbReference>
<evidence type="ECO:0000313" key="4">
    <source>
        <dbReference type="EMBL" id="QEM09808.1"/>
    </source>
</evidence>
<keyword evidence="1" id="KW-0812">Transmembrane</keyword>
<dbReference type="Gene3D" id="2.60.120.1440">
    <property type="match status" value="1"/>
</dbReference>
<name>A0A5C1HY76_9SPHI</name>
<dbReference type="PANTHER" id="PTHR30273">
    <property type="entry name" value="PERIPLASMIC SIGNAL SENSOR AND SIGMA FACTOR ACTIVATOR FECR-RELATED"/>
    <property type="match status" value="1"/>
</dbReference>
<dbReference type="InterPro" id="IPR012373">
    <property type="entry name" value="Ferrdict_sens_TM"/>
</dbReference>
<reference evidence="4" key="1">
    <citation type="submission" date="2019-08" db="EMBL/GenBank/DDBJ databases">
        <title>Comparative genome analysis confer to the adaptation heavy metal polluted environment.</title>
        <authorList>
            <person name="Li Y."/>
        </authorList>
    </citation>
    <scope>NUCLEOTIDE SEQUENCE [LARGE SCALE GENOMIC DNA]</scope>
    <source>
        <strain evidence="4">P1</strain>
    </source>
</reference>
<evidence type="ECO:0000259" key="2">
    <source>
        <dbReference type="Pfam" id="PF04773"/>
    </source>
</evidence>
<dbReference type="OrthoDB" id="1523735at2"/>
<evidence type="ECO:0000259" key="3">
    <source>
        <dbReference type="Pfam" id="PF16344"/>
    </source>
</evidence>
<dbReference type="InterPro" id="IPR006860">
    <property type="entry name" value="FecR"/>
</dbReference>
<dbReference type="Proteomes" id="UP000251402">
    <property type="component" value="Chromosome"/>
</dbReference>
<sequence length="365" mass="41455">MGNDKFIELVGKKLSNEISSDEHNELLLCLANDASLREQYDALSAYWKHNDAEYADNALAFQKIKSKIKAQETTEPIVTVAPVKKGIMRYLWRAAAAIILIAGGAYLFYSKVTTAGREIAGTVPSAWQNKNTFVREKSTIVLTDGTRITLNSKSSLRYPTSFTGKTREVYLSGEAFFDVHKDHEHPFIIHTEKMNIKVLGTAFNVKSYPNDPSSETTLIRGAIEVTLDDRPSDRIILKPSEKLIVNKGSFATVHKKENKLAPATDSSAGTQYVLTSFTRLHQYDSAVLETSWTQNKLIFRDESFADLAARMERWYGVEIKFKNDDLKKYRFNGTYEKESITEALDALRRTEDFHYKIKKSTIFIY</sequence>
<gene>
    <name evidence="4" type="ORF">DEO27_007175</name>
</gene>
<dbReference type="EMBL" id="CP043450">
    <property type="protein sequence ID" value="QEM09808.1"/>
    <property type="molecule type" value="Genomic_DNA"/>
</dbReference>
<dbReference type="Pfam" id="PF04773">
    <property type="entry name" value="FecR"/>
    <property type="match status" value="1"/>
</dbReference>
<dbReference type="RefSeq" id="WP_112571719.1">
    <property type="nucleotide sequence ID" value="NZ_CP043450.1"/>
</dbReference>
<evidence type="ECO:0000313" key="5">
    <source>
        <dbReference type="Proteomes" id="UP000251402"/>
    </source>
</evidence>
<dbReference type="InterPro" id="IPR032508">
    <property type="entry name" value="FecR_C"/>
</dbReference>
<feature type="transmembrane region" description="Helical" evidence="1">
    <location>
        <begin position="90"/>
        <end position="109"/>
    </location>
</feature>
<keyword evidence="1" id="KW-1133">Transmembrane helix</keyword>
<dbReference type="PIRSF" id="PIRSF018266">
    <property type="entry name" value="FecR"/>
    <property type="match status" value="1"/>
</dbReference>
<feature type="domain" description="FecR protein" evidence="2">
    <location>
        <begin position="132"/>
        <end position="224"/>
    </location>
</feature>
<proteinExistence type="predicted"/>
<dbReference type="Gene3D" id="3.55.50.30">
    <property type="match status" value="1"/>
</dbReference>